<dbReference type="EMBL" id="LXQA010245468">
    <property type="protein sequence ID" value="MCI37521.1"/>
    <property type="molecule type" value="Genomic_DNA"/>
</dbReference>
<evidence type="ECO:0000313" key="2">
    <source>
        <dbReference type="EMBL" id="MCI37521.1"/>
    </source>
</evidence>
<organism evidence="2 3">
    <name type="scientific">Trifolium medium</name>
    <dbReference type="NCBI Taxonomy" id="97028"/>
    <lineage>
        <taxon>Eukaryota</taxon>
        <taxon>Viridiplantae</taxon>
        <taxon>Streptophyta</taxon>
        <taxon>Embryophyta</taxon>
        <taxon>Tracheophyta</taxon>
        <taxon>Spermatophyta</taxon>
        <taxon>Magnoliopsida</taxon>
        <taxon>eudicotyledons</taxon>
        <taxon>Gunneridae</taxon>
        <taxon>Pentapetalae</taxon>
        <taxon>rosids</taxon>
        <taxon>fabids</taxon>
        <taxon>Fabales</taxon>
        <taxon>Fabaceae</taxon>
        <taxon>Papilionoideae</taxon>
        <taxon>50 kb inversion clade</taxon>
        <taxon>NPAAA clade</taxon>
        <taxon>Hologalegina</taxon>
        <taxon>IRL clade</taxon>
        <taxon>Trifolieae</taxon>
        <taxon>Trifolium</taxon>
    </lineage>
</organism>
<proteinExistence type="predicted"/>
<feature type="region of interest" description="Disordered" evidence="1">
    <location>
        <begin position="1"/>
        <end position="27"/>
    </location>
</feature>
<name>A0A392RLK9_9FABA</name>
<protein>
    <submittedName>
        <fullName evidence="2">Uncharacterized protein</fullName>
    </submittedName>
</protein>
<evidence type="ECO:0000313" key="3">
    <source>
        <dbReference type="Proteomes" id="UP000265520"/>
    </source>
</evidence>
<dbReference type="Proteomes" id="UP000265520">
    <property type="component" value="Unassembled WGS sequence"/>
</dbReference>
<accession>A0A392RLK9</accession>
<reference evidence="2 3" key="1">
    <citation type="journal article" date="2018" name="Front. Plant Sci.">
        <title>Red Clover (Trifolium pratense) and Zigzag Clover (T. medium) - A Picture of Genomic Similarities and Differences.</title>
        <authorList>
            <person name="Dluhosova J."/>
            <person name="Istvanek J."/>
            <person name="Nedelnik J."/>
            <person name="Repkova J."/>
        </authorList>
    </citation>
    <scope>NUCLEOTIDE SEQUENCE [LARGE SCALE GENOMIC DNA]</scope>
    <source>
        <strain evidence="3">cv. 10/8</strain>
        <tissue evidence="2">Leaf</tissue>
    </source>
</reference>
<keyword evidence="3" id="KW-1185">Reference proteome</keyword>
<comment type="caution">
    <text evidence="2">The sequence shown here is derived from an EMBL/GenBank/DDBJ whole genome shotgun (WGS) entry which is preliminary data.</text>
</comment>
<sequence>MVTPQPDKSKNVKGHLQNQWINKEAHP</sequence>
<evidence type="ECO:0000256" key="1">
    <source>
        <dbReference type="SAM" id="MobiDB-lite"/>
    </source>
</evidence>
<dbReference type="AlphaFoldDB" id="A0A392RLK9"/>
<feature type="non-terminal residue" evidence="2">
    <location>
        <position position="27"/>
    </location>
</feature>